<dbReference type="EMBL" id="JAQIZT010000013">
    <property type="protein sequence ID" value="KAJ6976118.1"/>
    <property type="molecule type" value="Genomic_DNA"/>
</dbReference>
<dbReference type="AlphaFoldDB" id="A0AAD6Q3Y2"/>
<dbReference type="Proteomes" id="UP001164929">
    <property type="component" value="Chromosome 13"/>
</dbReference>
<gene>
    <name evidence="2" type="ORF">NC653_031830</name>
</gene>
<dbReference type="PANTHER" id="PTHR33116:SF76">
    <property type="entry name" value="DUF4283 DOMAIN-CONTAINING PROTEIN"/>
    <property type="match status" value="1"/>
</dbReference>
<proteinExistence type="predicted"/>
<sequence>MKKLDWIFGNSSFLNSWPAAHSQFLPRDHSDHSSMVLTLSTPLPHSPAPFKFLNVWADREDFLDIVKSVWESPIRGTPIYRFTAKLRLLKHSLKTLHRHHTSHISSRVAEAKQKWTSTQILLDESPASVDLLAAERYHAKLFSQLCKEEEAIYKQRSRIQWLQLGDRNTKFFHRSLMHRQSRNNIHALNDEAGIQVADQKGIGQVAVSYFQKLLSANHTQSEHDFSTLFPSRIPASNISSLTQPIADEEIKMALFSIPDNKAPGPDGFTALFFKRVEMGLRNEIINCLGFNMGTLPVKYLGVPLISTRLTHQHCMPLIERITSRIKNWTTASLTYAGRLQLIKSTLFSIQVYWSSMFLLPCHTIRKIESILAAFLWKGTSLNHAGAKVAWASLCYPLKEGGLGIKSIRTWNNAAVLKHVWRLLTESSSVWVEWVHSSLLRGRCFWHINPPSTSSWSWRKILLSRTKCKGMFTSCIGNGKSTSLWLDYWLPDARRICDILPFRVLTSTGLPWNAKVSDIISEGRWTFPSGHHDLQTIWNSIHFHPRTHLADHCKWQGHPSGKFTIDSAWNFLRDSRPTDTMYHLIWFPEHIPRQAFILWIASMGRLHTMDRLLSFQIISSATCILCGLHMETHNHLFFQCTYSALVWRNITMKTLVNWPNMDWYCLLQWAASTFRKKKDFSHCLSRLALSATVYSLWYERNNRTFSQAFRSGQQLSEEVFEIIRSCLLNKNPDHIPDVFKSIWKLPES</sequence>
<organism evidence="2 3">
    <name type="scientific">Populus alba x Populus x berolinensis</name>
    <dbReference type="NCBI Taxonomy" id="444605"/>
    <lineage>
        <taxon>Eukaryota</taxon>
        <taxon>Viridiplantae</taxon>
        <taxon>Streptophyta</taxon>
        <taxon>Embryophyta</taxon>
        <taxon>Tracheophyta</taxon>
        <taxon>Spermatophyta</taxon>
        <taxon>Magnoliopsida</taxon>
        <taxon>eudicotyledons</taxon>
        <taxon>Gunneridae</taxon>
        <taxon>Pentapetalae</taxon>
        <taxon>rosids</taxon>
        <taxon>fabids</taxon>
        <taxon>Malpighiales</taxon>
        <taxon>Salicaceae</taxon>
        <taxon>Saliceae</taxon>
        <taxon>Populus</taxon>
    </lineage>
</organism>
<comment type="caution">
    <text evidence="2">The sequence shown here is derived from an EMBL/GenBank/DDBJ whole genome shotgun (WGS) entry which is preliminary data.</text>
</comment>
<keyword evidence="3" id="KW-1185">Reference proteome</keyword>
<dbReference type="InterPro" id="IPR026960">
    <property type="entry name" value="RVT-Znf"/>
</dbReference>
<evidence type="ECO:0000259" key="1">
    <source>
        <dbReference type="Pfam" id="PF13966"/>
    </source>
</evidence>
<evidence type="ECO:0000313" key="3">
    <source>
        <dbReference type="Proteomes" id="UP001164929"/>
    </source>
</evidence>
<accession>A0AAD6Q3Y2</accession>
<evidence type="ECO:0000313" key="2">
    <source>
        <dbReference type="EMBL" id="KAJ6976118.1"/>
    </source>
</evidence>
<reference evidence="2" key="1">
    <citation type="journal article" date="2023" name="Mol. Ecol. Resour.">
        <title>Chromosome-level genome assembly of a triploid poplar Populus alba 'Berolinensis'.</title>
        <authorList>
            <person name="Chen S."/>
            <person name="Yu Y."/>
            <person name="Wang X."/>
            <person name="Wang S."/>
            <person name="Zhang T."/>
            <person name="Zhou Y."/>
            <person name="He R."/>
            <person name="Meng N."/>
            <person name="Wang Y."/>
            <person name="Liu W."/>
            <person name="Liu Z."/>
            <person name="Liu J."/>
            <person name="Guo Q."/>
            <person name="Huang H."/>
            <person name="Sederoff R.R."/>
            <person name="Wang G."/>
            <person name="Qu G."/>
            <person name="Chen S."/>
        </authorList>
    </citation>
    <scope>NUCLEOTIDE SEQUENCE</scope>
    <source>
        <strain evidence="2">SC-2020</strain>
    </source>
</reference>
<dbReference type="Pfam" id="PF13966">
    <property type="entry name" value="zf-RVT"/>
    <property type="match status" value="1"/>
</dbReference>
<feature type="domain" description="Reverse transcriptase zinc-binding" evidence="1">
    <location>
        <begin position="562"/>
        <end position="646"/>
    </location>
</feature>
<dbReference type="PANTHER" id="PTHR33116">
    <property type="entry name" value="REVERSE TRANSCRIPTASE ZINC-BINDING DOMAIN-CONTAINING PROTEIN-RELATED-RELATED"/>
    <property type="match status" value="1"/>
</dbReference>
<name>A0AAD6Q3Y2_9ROSI</name>
<protein>
    <recommendedName>
        <fullName evidence="1">Reverse transcriptase zinc-binding domain-containing protein</fullName>
    </recommendedName>
</protein>